<organism evidence="7 8">
    <name type="scientific">Antricoccus suffuscus</name>
    <dbReference type="NCBI Taxonomy" id="1629062"/>
    <lineage>
        <taxon>Bacteria</taxon>
        <taxon>Bacillati</taxon>
        <taxon>Actinomycetota</taxon>
        <taxon>Actinomycetes</taxon>
        <taxon>Geodermatophilales</taxon>
        <taxon>Antricoccaceae</taxon>
        <taxon>Antricoccus</taxon>
    </lineage>
</organism>
<feature type="domain" description="Major facilitator superfamily (MFS) profile" evidence="6">
    <location>
        <begin position="7"/>
        <end position="403"/>
    </location>
</feature>
<dbReference type="SUPFAM" id="SSF103473">
    <property type="entry name" value="MFS general substrate transporter"/>
    <property type="match status" value="1"/>
</dbReference>
<feature type="transmembrane region" description="Helical" evidence="5">
    <location>
        <begin position="225"/>
        <end position="244"/>
    </location>
</feature>
<keyword evidence="4 5" id="KW-0472">Membrane</keyword>
<feature type="transmembrane region" description="Helical" evidence="5">
    <location>
        <begin position="78"/>
        <end position="97"/>
    </location>
</feature>
<keyword evidence="8" id="KW-1185">Reference proteome</keyword>
<dbReference type="OrthoDB" id="182417at2"/>
<feature type="transmembrane region" description="Helical" evidence="5">
    <location>
        <begin position="348"/>
        <end position="367"/>
    </location>
</feature>
<feature type="transmembrane region" description="Helical" evidence="5">
    <location>
        <begin position="290"/>
        <end position="312"/>
    </location>
</feature>
<evidence type="ECO:0000256" key="1">
    <source>
        <dbReference type="ARBA" id="ARBA00004651"/>
    </source>
</evidence>
<dbReference type="GO" id="GO:0005886">
    <property type="term" value="C:plasma membrane"/>
    <property type="evidence" value="ECO:0007669"/>
    <property type="project" value="UniProtKB-SubCell"/>
</dbReference>
<name>A0A2T1A111_9ACTN</name>
<dbReference type="InterPro" id="IPR036259">
    <property type="entry name" value="MFS_trans_sf"/>
</dbReference>
<feature type="transmembrane region" description="Helical" evidence="5">
    <location>
        <begin position="43"/>
        <end position="66"/>
    </location>
</feature>
<dbReference type="GO" id="GO:0022857">
    <property type="term" value="F:transmembrane transporter activity"/>
    <property type="evidence" value="ECO:0007669"/>
    <property type="project" value="InterPro"/>
</dbReference>
<dbReference type="EMBL" id="PVUE01000006">
    <property type="protein sequence ID" value="PRZ42283.1"/>
    <property type="molecule type" value="Genomic_DNA"/>
</dbReference>
<dbReference type="InterPro" id="IPR020846">
    <property type="entry name" value="MFS_dom"/>
</dbReference>
<dbReference type="InterPro" id="IPR011701">
    <property type="entry name" value="MFS"/>
</dbReference>
<comment type="caution">
    <text evidence="7">The sequence shown here is derived from an EMBL/GenBank/DDBJ whole genome shotgun (WGS) entry which is preliminary data.</text>
</comment>
<evidence type="ECO:0000313" key="7">
    <source>
        <dbReference type="EMBL" id="PRZ42283.1"/>
    </source>
</evidence>
<feature type="transmembrane region" description="Helical" evidence="5">
    <location>
        <begin position="256"/>
        <end position="278"/>
    </location>
</feature>
<evidence type="ECO:0000259" key="6">
    <source>
        <dbReference type="PROSITE" id="PS50850"/>
    </source>
</evidence>
<gene>
    <name evidence="7" type="ORF">CLV47_106154</name>
</gene>
<dbReference type="AlphaFoldDB" id="A0A2T1A111"/>
<dbReference type="Proteomes" id="UP000237752">
    <property type="component" value="Unassembled WGS sequence"/>
</dbReference>
<feature type="transmembrane region" description="Helical" evidence="5">
    <location>
        <begin position="12"/>
        <end position="31"/>
    </location>
</feature>
<protein>
    <submittedName>
        <fullName evidence="7">Putative MFS family arabinose efflux permease</fullName>
    </submittedName>
</protein>
<comment type="subcellular location">
    <subcellularLocation>
        <location evidence="1">Cell membrane</location>
        <topology evidence="1">Multi-pass membrane protein</topology>
    </subcellularLocation>
</comment>
<feature type="transmembrane region" description="Helical" evidence="5">
    <location>
        <begin position="167"/>
        <end position="187"/>
    </location>
</feature>
<dbReference type="PANTHER" id="PTHR11360">
    <property type="entry name" value="MONOCARBOXYLATE TRANSPORTER"/>
    <property type="match status" value="1"/>
</dbReference>
<keyword evidence="3 5" id="KW-1133">Transmembrane helix</keyword>
<evidence type="ECO:0000256" key="3">
    <source>
        <dbReference type="ARBA" id="ARBA00022989"/>
    </source>
</evidence>
<evidence type="ECO:0000256" key="5">
    <source>
        <dbReference type="SAM" id="Phobius"/>
    </source>
</evidence>
<evidence type="ECO:0000256" key="4">
    <source>
        <dbReference type="ARBA" id="ARBA00023136"/>
    </source>
</evidence>
<sequence>MANERFPGRMVVAGCFISLTTTSGLCFYGLAVYLNAFSNERGWSLSSISLATTVFFVTSGILGLLVAKLIDRIDARKVMVVGAIVGAVALALLGQAHEIWQLYAIYIIFAFGFAASGLIPTTTVVTRWYQTGRAVALSVASTGLSVGGMVFTPIAKWLSDSVGLGTASPILAVIWLLGTVPVIIFMIKPAPQPMGWLPDGARVERDITPPPPTGEAYATAVRSRFFIAMAIAYVLMMAAQVGGLQQIVKLAEERTGAVAASFATLVLAGMSVIARLAAGRIVHRVPMTGFTIVLGILQGASLVVMAFAYGAWALFGTIVVFGATVGNVLLLQSVLIGHRFGVRDYGRIFSVSQLIVVVGTAGGPFLLGWLYDLTGNYKVPYLVAGALSVCGAAVMSLAGKATEFKEEVVAEAVAPAAITP</sequence>
<dbReference type="Gene3D" id="1.20.1250.20">
    <property type="entry name" value="MFS general substrate transporter like domains"/>
    <property type="match status" value="1"/>
</dbReference>
<dbReference type="RefSeq" id="WP_146135342.1">
    <property type="nucleotide sequence ID" value="NZ_PVUE01000006.1"/>
</dbReference>
<dbReference type="InterPro" id="IPR050327">
    <property type="entry name" value="Proton-linked_MCT"/>
</dbReference>
<keyword evidence="2 5" id="KW-0812">Transmembrane</keyword>
<evidence type="ECO:0000313" key="8">
    <source>
        <dbReference type="Proteomes" id="UP000237752"/>
    </source>
</evidence>
<evidence type="ECO:0000256" key="2">
    <source>
        <dbReference type="ARBA" id="ARBA00022692"/>
    </source>
</evidence>
<feature type="transmembrane region" description="Helical" evidence="5">
    <location>
        <begin position="134"/>
        <end position="155"/>
    </location>
</feature>
<proteinExistence type="predicted"/>
<feature type="transmembrane region" description="Helical" evidence="5">
    <location>
        <begin position="103"/>
        <end position="122"/>
    </location>
</feature>
<feature type="transmembrane region" description="Helical" evidence="5">
    <location>
        <begin position="379"/>
        <end position="398"/>
    </location>
</feature>
<dbReference type="Pfam" id="PF07690">
    <property type="entry name" value="MFS_1"/>
    <property type="match status" value="1"/>
</dbReference>
<dbReference type="PROSITE" id="PS50850">
    <property type="entry name" value="MFS"/>
    <property type="match status" value="1"/>
</dbReference>
<dbReference type="PANTHER" id="PTHR11360:SF290">
    <property type="entry name" value="MONOCARBOXYLATE MFS PERMEASE"/>
    <property type="match status" value="1"/>
</dbReference>
<reference evidence="7 8" key="1">
    <citation type="submission" date="2018-03" db="EMBL/GenBank/DDBJ databases">
        <title>Genomic Encyclopedia of Archaeal and Bacterial Type Strains, Phase II (KMG-II): from individual species to whole genera.</title>
        <authorList>
            <person name="Goeker M."/>
        </authorList>
    </citation>
    <scope>NUCLEOTIDE SEQUENCE [LARGE SCALE GENOMIC DNA]</scope>
    <source>
        <strain evidence="7 8">DSM 100065</strain>
    </source>
</reference>
<feature type="transmembrane region" description="Helical" evidence="5">
    <location>
        <begin position="318"/>
        <end position="336"/>
    </location>
</feature>
<accession>A0A2T1A111</accession>